<dbReference type="InterPro" id="IPR038573">
    <property type="entry name" value="BrnT_sf"/>
</dbReference>
<dbReference type="RefSeq" id="WP_013060240.1">
    <property type="nucleotide sequence ID" value="NC_014028.1"/>
</dbReference>
<dbReference type="Proteomes" id="UP000000933">
    <property type="component" value="Plasmid pSR56"/>
</dbReference>
<organism evidence="1 2">
    <name type="scientific">Salinibacter ruber (strain M8)</name>
    <dbReference type="NCBI Taxonomy" id="761659"/>
    <lineage>
        <taxon>Bacteria</taxon>
        <taxon>Pseudomonadati</taxon>
        <taxon>Rhodothermota</taxon>
        <taxon>Rhodothermia</taxon>
        <taxon>Rhodothermales</taxon>
        <taxon>Salinibacteraceae</taxon>
        <taxon>Salinibacter</taxon>
    </lineage>
</organism>
<protein>
    <recommendedName>
        <fullName evidence="3">BrnT family toxin</fullName>
    </recommendedName>
</protein>
<evidence type="ECO:0008006" key="3">
    <source>
        <dbReference type="Google" id="ProtNLM"/>
    </source>
</evidence>
<dbReference type="Gene3D" id="3.10.450.530">
    <property type="entry name" value="Ribonuclease toxin, BrnT, of type II toxin-antitoxin system"/>
    <property type="match status" value="1"/>
</dbReference>
<dbReference type="KEGG" id="srm:SRM_p56029"/>
<dbReference type="HOGENOM" id="CLU_149290_2_0_10"/>
<accession>D5H4A7</accession>
<geneLocation type="plasmid" evidence="1 2">
    <name>pSR56</name>
</geneLocation>
<reference evidence="2" key="2">
    <citation type="submission" date="2010-04" db="EMBL/GenBank/DDBJ databases">
        <title>Genome sequence of Salinibacter ruber M8.</title>
        <authorList>
            <consortium name="Genoscope"/>
        </authorList>
    </citation>
    <scope>NUCLEOTIDE SEQUENCE [LARGE SCALE GENOMIC DNA]</scope>
    <source>
        <strain evidence="2">M8</strain>
        <plasmid evidence="2">pSR56</plasmid>
    </source>
</reference>
<evidence type="ECO:0000313" key="1">
    <source>
        <dbReference type="EMBL" id="CBH22747.1"/>
    </source>
</evidence>
<keyword evidence="1" id="KW-0614">Plasmid</keyword>
<reference evidence="1 2" key="1">
    <citation type="journal article" date="2010" name="ISME J.">
        <title>Fine-scale evolution: genomic, phenotypic and ecological differentiation in two coexisting Salinibacter ruber strains.</title>
        <authorList>
            <person name="Pena A."/>
            <person name="Teeling H."/>
            <person name="Huerta-Cepas J."/>
            <person name="Santos F."/>
            <person name="Yarza P."/>
            <person name="Brito-Echeverria J."/>
            <person name="Lucio M."/>
            <person name="Schmitt-Kopplin P."/>
            <person name="Meseguer I."/>
            <person name="Schenowitz C."/>
            <person name="Dossat C."/>
            <person name="Barbe V."/>
            <person name="Dopazo J."/>
            <person name="Rossello-Mora R."/>
            <person name="Schuler M."/>
            <person name="Glockner F.O."/>
            <person name="Amann R."/>
            <person name="Gabaldon T."/>
            <person name="Anton J."/>
        </authorList>
    </citation>
    <scope>NUCLEOTIDE SEQUENCE [LARGE SCALE GENOMIC DNA]</scope>
    <source>
        <strain evidence="1 2">M8</strain>
        <plasmid evidence="2">pSR56</plasmid>
    </source>
</reference>
<dbReference type="PATRIC" id="fig|761659.10.peg.3408"/>
<dbReference type="InterPro" id="IPR007460">
    <property type="entry name" value="BrnT_toxin"/>
</dbReference>
<proteinExistence type="predicted"/>
<sequence length="98" mass="11605">MQFEWDEEKRQANIEKHGIDFVRAARVLKGPHLTYSSPQEGEKRRVAIGKLQPPEARPEHWSGPLIAVVYTRREGRYRIISARRAQEDERETYDRRFG</sequence>
<dbReference type="EMBL" id="FP565811">
    <property type="protein sequence ID" value="CBH22747.1"/>
    <property type="molecule type" value="Genomic_DNA"/>
</dbReference>
<name>D5H4A7_SALRM</name>
<evidence type="ECO:0000313" key="2">
    <source>
        <dbReference type="Proteomes" id="UP000000933"/>
    </source>
</evidence>
<dbReference type="AlphaFoldDB" id="D5H4A7"/>
<dbReference type="Pfam" id="PF04365">
    <property type="entry name" value="BrnT_toxin"/>
    <property type="match status" value="1"/>
</dbReference>
<gene>
    <name evidence="1" type="ORF">SRM_p56029</name>
</gene>